<dbReference type="SUPFAM" id="SSF51120">
    <property type="entry name" value="beta-Roll"/>
    <property type="match status" value="1"/>
</dbReference>
<dbReference type="RefSeq" id="WP_090966065.1">
    <property type="nucleotide sequence ID" value="NZ_FOOA01000024.1"/>
</dbReference>
<evidence type="ECO:0000313" key="2">
    <source>
        <dbReference type="Proteomes" id="UP000531216"/>
    </source>
</evidence>
<dbReference type="OrthoDB" id="9809583at2"/>
<gene>
    <name evidence="1" type="ORF">GGR05_004177</name>
</gene>
<comment type="caution">
    <text evidence="1">The sequence shown here is derived from an EMBL/GenBank/DDBJ whole genome shotgun (WGS) entry which is preliminary data.</text>
</comment>
<dbReference type="EMBL" id="JACIDO010000015">
    <property type="protein sequence ID" value="MBB3938007.1"/>
    <property type="molecule type" value="Genomic_DNA"/>
</dbReference>
<dbReference type="InterPro" id="IPR011049">
    <property type="entry name" value="Serralysin-like_metalloprot_C"/>
</dbReference>
<protein>
    <submittedName>
        <fullName evidence="1">Ca2+-binding RTX toxin-like protein</fullName>
    </submittedName>
</protein>
<dbReference type="Gene3D" id="2.150.10.10">
    <property type="entry name" value="Serralysin-like metalloprotease, C-terminal"/>
    <property type="match status" value="1"/>
</dbReference>
<dbReference type="AlphaFoldDB" id="A0A7W6C3Y3"/>
<accession>A0A7W6C3Y3</accession>
<organism evidence="1 2">
    <name type="scientific">Aureimonas phyllosphaerae</name>
    <dbReference type="NCBI Taxonomy" id="1166078"/>
    <lineage>
        <taxon>Bacteria</taxon>
        <taxon>Pseudomonadati</taxon>
        <taxon>Pseudomonadota</taxon>
        <taxon>Alphaproteobacteria</taxon>
        <taxon>Hyphomicrobiales</taxon>
        <taxon>Aurantimonadaceae</taxon>
        <taxon>Aureimonas</taxon>
    </lineage>
</organism>
<keyword evidence="2" id="KW-1185">Reference proteome</keyword>
<name>A0A7W6C3Y3_9HYPH</name>
<evidence type="ECO:0000313" key="1">
    <source>
        <dbReference type="EMBL" id="MBB3938007.1"/>
    </source>
</evidence>
<sequence>MFEGCAVEAGADVERFVIKAYYADDSLIGSAGNDWLDGRGSGDTYKGSSGNCGYVCDRLRYKVEGEMGRRYDLEPVR</sequence>
<dbReference type="Proteomes" id="UP000531216">
    <property type="component" value="Unassembled WGS sequence"/>
</dbReference>
<reference evidence="1 2" key="1">
    <citation type="submission" date="2020-08" db="EMBL/GenBank/DDBJ databases">
        <title>Genomic Encyclopedia of Type Strains, Phase IV (KMG-IV): sequencing the most valuable type-strain genomes for metagenomic binning, comparative biology and taxonomic classification.</title>
        <authorList>
            <person name="Goeker M."/>
        </authorList>
    </citation>
    <scope>NUCLEOTIDE SEQUENCE [LARGE SCALE GENOMIC DNA]</scope>
    <source>
        <strain evidence="1 2">DSM 25024</strain>
    </source>
</reference>
<proteinExistence type="predicted"/>